<comment type="caution">
    <text evidence="12">The sequence shown here is derived from an EMBL/GenBank/DDBJ whole genome shotgun (WGS) entry which is preliminary data.</text>
</comment>
<dbReference type="SUPFAM" id="SSF53335">
    <property type="entry name" value="S-adenosyl-L-methionine-dependent methyltransferases"/>
    <property type="match status" value="1"/>
</dbReference>
<evidence type="ECO:0000256" key="10">
    <source>
        <dbReference type="SAM" id="MobiDB-lite"/>
    </source>
</evidence>
<dbReference type="GO" id="GO:0005634">
    <property type="term" value="C:nucleus"/>
    <property type="evidence" value="ECO:0007669"/>
    <property type="project" value="UniProtKB-SubCell"/>
</dbReference>
<feature type="binding site" evidence="9">
    <location>
        <position position="202"/>
    </location>
    <ligand>
        <name>S-adenosyl-L-methionine</name>
        <dbReference type="ChEBI" id="CHEBI:59789"/>
    </ligand>
</feature>
<dbReference type="PRINTS" id="PR02008">
    <property type="entry name" value="RCMTFAMILY"/>
</dbReference>
<dbReference type="InterPro" id="IPR023267">
    <property type="entry name" value="RCMT"/>
</dbReference>
<feature type="binding site" evidence="9">
    <location>
        <begin position="151"/>
        <end position="157"/>
    </location>
    <ligand>
        <name>S-adenosyl-L-methionine</name>
        <dbReference type="ChEBI" id="CHEBI:59789"/>
    </ligand>
</feature>
<feature type="active site" description="Nucleophile" evidence="9">
    <location>
        <position position="274"/>
    </location>
</feature>
<keyword evidence="8" id="KW-0539">Nucleus</keyword>
<evidence type="ECO:0000256" key="6">
    <source>
        <dbReference type="ARBA" id="ARBA00022694"/>
    </source>
</evidence>
<keyword evidence="2" id="KW-0820">tRNA-binding</keyword>
<dbReference type="PRINTS" id="PR02011">
    <property type="entry name" value="RCMTNCL1"/>
</dbReference>
<evidence type="ECO:0000256" key="2">
    <source>
        <dbReference type="ARBA" id="ARBA00022555"/>
    </source>
</evidence>
<organism evidence="12 13">
    <name type="scientific">Giardia muris</name>
    <dbReference type="NCBI Taxonomy" id="5742"/>
    <lineage>
        <taxon>Eukaryota</taxon>
        <taxon>Metamonada</taxon>
        <taxon>Diplomonadida</taxon>
        <taxon>Hexamitidae</taxon>
        <taxon>Giardiinae</taxon>
        <taxon>Giardia</taxon>
    </lineage>
</organism>
<keyword evidence="7 9" id="KW-0694">RNA-binding</keyword>
<dbReference type="InterPro" id="IPR023270">
    <property type="entry name" value="RCMT_NCL1"/>
</dbReference>
<dbReference type="PANTHER" id="PTHR22808">
    <property type="entry name" value="NCL1 YEAST -RELATED NOL1/NOP2/FMU SUN DOMAIN-CONTAINING"/>
    <property type="match status" value="1"/>
</dbReference>
<dbReference type="GO" id="GO:0030488">
    <property type="term" value="P:tRNA methylation"/>
    <property type="evidence" value="ECO:0007669"/>
    <property type="project" value="UniProtKB-ARBA"/>
</dbReference>
<dbReference type="EMBL" id="VDLU01000005">
    <property type="protein sequence ID" value="TNJ26264.1"/>
    <property type="molecule type" value="Genomic_DNA"/>
</dbReference>
<dbReference type="InterPro" id="IPR001678">
    <property type="entry name" value="MeTrfase_RsmB-F_NOP2_dom"/>
</dbReference>
<evidence type="ECO:0000256" key="1">
    <source>
        <dbReference type="ARBA" id="ARBA00004123"/>
    </source>
</evidence>
<dbReference type="Gene3D" id="3.40.50.150">
    <property type="entry name" value="Vaccinia Virus protein VP39"/>
    <property type="match status" value="1"/>
</dbReference>
<dbReference type="InterPro" id="IPR049560">
    <property type="entry name" value="MeTrfase_RsmB-F_NOP2_cat"/>
</dbReference>
<dbReference type="GO" id="GO:0000049">
    <property type="term" value="F:tRNA binding"/>
    <property type="evidence" value="ECO:0007669"/>
    <property type="project" value="UniProtKB-KW"/>
</dbReference>
<dbReference type="PANTHER" id="PTHR22808:SF1">
    <property type="entry name" value="RNA CYTOSINE-C(5)-METHYLTRANSFERASE NSUN2-RELATED"/>
    <property type="match status" value="1"/>
</dbReference>
<keyword evidence="3 9" id="KW-0489">Methyltransferase</keyword>
<reference evidence="12 13" key="1">
    <citation type="submission" date="2019-05" db="EMBL/GenBank/DDBJ databases">
        <title>The compact genome of Giardia muris reveals important steps in the evolution of intestinal protozoan parasites.</title>
        <authorList>
            <person name="Xu F."/>
            <person name="Jimenez-Gonzalez A."/>
            <person name="Einarsson E."/>
            <person name="Astvaldsson A."/>
            <person name="Peirasmaki D."/>
            <person name="Eckmann L."/>
            <person name="Andersson J.O."/>
            <person name="Svard S.G."/>
            <person name="Jerlstrom-Hultqvist J."/>
        </authorList>
    </citation>
    <scope>NUCLEOTIDE SEQUENCE [LARGE SCALE GENOMIC DNA]</scope>
    <source>
        <strain evidence="12 13">Roberts-Thomson</strain>
    </source>
</reference>
<feature type="region of interest" description="Disordered" evidence="10">
    <location>
        <begin position="431"/>
        <end position="455"/>
    </location>
</feature>
<dbReference type="GO" id="GO:0016428">
    <property type="term" value="F:tRNA (cytidine-5-)-methyltransferase activity"/>
    <property type="evidence" value="ECO:0007669"/>
    <property type="project" value="InterPro"/>
</dbReference>
<feature type="binding site" evidence="9">
    <location>
        <position position="175"/>
    </location>
    <ligand>
        <name>S-adenosyl-L-methionine</name>
        <dbReference type="ChEBI" id="CHEBI:59789"/>
    </ligand>
</feature>
<evidence type="ECO:0000256" key="8">
    <source>
        <dbReference type="ARBA" id="ARBA00023242"/>
    </source>
</evidence>
<dbReference type="Pfam" id="PF01189">
    <property type="entry name" value="Methyltr_RsmB-F"/>
    <property type="match status" value="1"/>
</dbReference>
<evidence type="ECO:0000256" key="9">
    <source>
        <dbReference type="PROSITE-ProRule" id="PRU01023"/>
    </source>
</evidence>
<dbReference type="OrthoDB" id="6093671at2759"/>
<dbReference type="CDD" id="cd02440">
    <property type="entry name" value="AdoMet_MTases"/>
    <property type="match status" value="1"/>
</dbReference>
<feature type="domain" description="SAM-dependent MTase RsmB/NOP-type" evidence="11">
    <location>
        <begin position="41"/>
        <end position="410"/>
    </location>
</feature>
<evidence type="ECO:0000256" key="5">
    <source>
        <dbReference type="ARBA" id="ARBA00022691"/>
    </source>
</evidence>
<keyword evidence="4 9" id="KW-0808">Transferase</keyword>
<evidence type="ECO:0000259" key="11">
    <source>
        <dbReference type="PROSITE" id="PS51686"/>
    </source>
</evidence>
<dbReference type="PROSITE" id="PS51686">
    <property type="entry name" value="SAM_MT_RSMB_NOP"/>
    <property type="match status" value="1"/>
</dbReference>
<accession>A0A4Z1SKS8</accession>
<dbReference type="Proteomes" id="UP000315496">
    <property type="component" value="Chromosome 5"/>
</dbReference>
<dbReference type="InterPro" id="IPR029063">
    <property type="entry name" value="SAM-dependent_MTases_sf"/>
</dbReference>
<sequence>MIPSSEPVRKHGEWMNEADPEKSRLLPYYARILDADDLARYMEWFTKPLPATFRVSGSRYPPGFRKAYTERFAQLVAQFSDVAVKPLPWTEGVWELPTDRRALRRTPDYARLHKFIISQHEAGLIVRQEAVSMIPPLFLEVKPGDLVADLCAAPGSKTLQLIEAVGPKGVVLANDADLRRCYVLIHNTIVAATPALAVTNCDASRYPSLPCGILLDRILADVPCSGDGTLRKSPDLWKKWTPHSAVTLHPLQLRILLRGLQLLRPGGRLVYSTCSLNPLEDEAVISSMLQLCRGSVRVVDVSDQYPALRRAPGLKSWPIVDPITQEPIVRPSDSHVSLRGSIMATMFPCMFNIDVAESLTDFRASREREKDCWTGNILSEEISSQLGRTMRFYPWLQDTGGFFVAVLELVRELPKTPLFLDLMKSATSIDTSEGSAVDEKKTRPPRGIPPPMWQEMPLIPLQDPTFLTRIKDYYECDEDFLDGHVLAQRQPTNPARIIMLSSHLARVLIPETGGSPDSLQRTFRLVSAGCGAFEKHTGSERFRMKDGAESWRIPASSEPYFSHHMPKKVLPEMPYSVFLALLSSGLSSTETLEQTVRFDKLAELSSSYREQLRSVTLLGNCFIRVTGESLPPEAEILRGCTFNGWLGSDSLGLHLQRRQRAALYELISGLGTEIGPSRAMKAKARKRARRLAANQEAVASGSEVGE</sequence>
<dbReference type="AlphaFoldDB" id="A0A4Z1SKS8"/>
<gene>
    <name evidence="12" type="ORF">GMRT_13301</name>
</gene>
<feature type="binding site" evidence="9">
    <location>
        <position position="221"/>
    </location>
    <ligand>
        <name>S-adenosyl-L-methionine</name>
        <dbReference type="ChEBI" id="CHEBI:59789"/>
    </ligand>
</feature>
<evidence type="ECO:0000256" key="7">
    <source>
        <dbReference type="ARBA" id="ARBA00022884"/>
    </source>
</evidence>
<name>A0A4Z1SKS8_GIAMU</name>
<keyword evidence="5 9" id="KW-0949">S-adenosyl-L-methionine</keyword>
<evidence type="ECO:0000256" key="3">
    <source>
        <dbReference type="ARBA" id="ARBA00022603"/>
    </source>
</evidence>
<keyword evidence="13" id="KW-1185">Reference proteome</keyword>
<comment type="subcellular location">
    <subcellularLocation>
        <location evidence="1">Nucleus</location>
    </subcellularLocation>
</comment>
<keyword evidence="6" id="KW-0819">tRNA processing</keyword>
<evidence type="ECO:0000313" key="12">
    <source>
        <dbReference type="EMBL" id="TNJ26264.1"/>
    </source>
</evidence>
<comment type="similarity">
    <text evidence="9">Belongs to the class I-like SAM-binding methyltransferase superfamily. RsmB/NOP family.</text>
</comment>
<proteinExistence type="inferred from homology"/>
<protein>
    <submittedName>
        <fullName evidence="12">Sun/nucleolar protein family protein</fullName>
    </submittedName>
</protein>
<dbReference type="VEuPathDB" id="GiardiaDB:GMRT_13301"/>
<evidence type="ECO:0000256" key="4">
    <source>
        <dbReference type="ARBA" id="ARBA00022679"/>
    </source>
</evidence>
<evidence type="ECO:0000313" key="13">
    <source>
        <dbReference type="Proteomes" id="UP000315496"/>
    </source>
</evidence>